<organism evidence="7">
    <name type="scientific">Hirondellea gigas</name>
    <dbReference type="NCBI Taxonomy" id="1518452"/>
    <lineage>
        <taxon>Eukaryota</taxon>
        <taxon>Metazoa</taxon>
        <taxon>Ecdysozoa</taxon>
        <taxon>Arthropoda</taxon>
        <taxon>Crustacea</taxon>
        <taxon>Multicrustacea</taxon>
        <taxon>Malacostraca</taxon>
        <taxon>Eumalacostraca</taxon>
        <taxon>Peracarida</taxon>
        <taxon>Amphipoda</taxon>
        <taxon>Amphilochidea</taxon>
        <taxon>Lysianassida</taxon>
        <taxon>Lysianassidira</taxon>
        <taxon>Lysianassoidea</taxon>
        <taxon>Lysianassidae</taxon>
        <taxon>Hirondellea</taxon>
    </lineage>
</organism>
<dbReference type="GO" id="GO:0006338">
    <property type="term" value="P:chromatin remodeling"/>
    <property type="evidence" value="ECO:0007669"/>
    <property type="project" value="InterPro"/>
</dbReference>
<dbReference type="AlphaFoldDB" id="A0A2P2HYZ1"/>
<keyword evidence="3" id="KW-0862">Zinc</keyword>
<dbReference type="PROSITE" id="PS51083">
    <property type="entry name" value="ZF_HIT"/>
    <property type="match status" value="1"/>
</dbReference>
<evidence type="ECO:0000256" key="5">
    <source>
        <dbReference type="SAM" id="MobiDB-lite"/>
    </source>
</evidence>
<keyword evidence="2 4" id="KW-0863">Zinc-finger</keyword>
<evidence type="ECO:0000256" key="1">
    <source>
        <dbReference type="ARBA" id="ARBA00022723"/>
    </source>
</evidence>
<evidence type="ECO:0000256" key="3">
    <source>
        <dbReference type="ARBA" id="ARBA00022833"/>
    </source>
</evidence>
<proteinExistence type="evidence at transcript level"/>
<feature type="compositionally biased region" description="Basic and acidic residues" evidence="5">
    <location>
        <begin position="1"/>
        <end position="23"/>
    </location>
</feature>
<evidence type="ECO:0000256" key="2">
    <source>
        <dbReference type="ARBA" id="ARBA00022771"/>
    </source>
</evidence>
<feature type="domain" description="HIT-type" evidence="6">
    <location>
        <begin position="119"/>
        <end position="151"/>
    </location>
</feature>
<feature type="region of interest" description="Disordered" evidence="5">
    <location>
        <begin position="1"/>
        <end position="26"/>
    </location>
</feature>
<dbReference type="InterPro" id="IPR039723">
    <property type="entry name" value="Vps71/ZNHIT1"/>
</dbReference>
<evidence type="ECO:0000256" key="4">
    <source>
        <dbReference type="PROSITE-ProRule" id="PRU00453"/>
    </source>
</evidence>
<dbReference type="EMBL" id="IACT01001253">
    <property type="protein sequence ID" value="LAC20611.1"/>
    <property type="molecule type" value="mRNA"/>
</dbReference>
<dbReference type="CDD" id="cd21437">
    <property type="entry name" value="zf-HIT_ZNHIT1_like"/>
    <property type="match status" value="1"/>
</dbReference>
<dbReference type="EMBL" id="IACF01001283">
    <property type="protein sequence ID" value="LAB66995.1"/>
    <property type="molecule type" value="mRNA"/>
</dbReference>
<name>A0A2P2HYZ1_9CRUS</name>
<dbReference type="SUPFAM" id="SSF144232">
    <property type="entry name" value="HIT/MYND zinc finger-like"/>
    <property type="match status" value="1"/>
</dbReference>
<evidence type="ECO:0000259" key="6">
    <source>
        <dbReference type="PROSITE" id="PS51083"/>
    </source>
</evidence>
<reference evidence="7" key="2">
    <citation type="journal article" date="2018" name="Biosci. Biotechnol. Biochem.">
        <title>Polysaccharide hydrolase of the hadal zone amphipods Hirondellea gigas.</title>
        <authorList>
            <person name="Kobayashi H."/>
            <person name="Nagahama T."/>
            <person name="Arai W."/>
            <person name="Sasagawa Y."/>
            <person name="Umeda M."/>
            <person name="Hayashi T."/>
            <person name="Nikaido I."/>
            <person name="Watanabe H."/>
            <person name="Oguri K."/>
            <person name="Kitazato H."/>
            <person name="Fujioka K."/>
            <person name="Kido Y."/>
            <person name="Takami H."/>
        </authorList>
    </citation>
    <scope>NUCLEOTIDE SEQUENCE</scope>
    <source>
        <tissue evidence="7">Whole body</tissue>
    </source>
</reference>
<dbReference type="Pfam" id="PF04438">
    <property type="entry name" value="zf-HIT"/>
    <property type="match status" value="1"/>
</dbReference>
<sequence>MSSRDSGNRAKESGTRRVLDDAGRKRRARKALEALEQDNYHEDPHANLVMSKKAPKFEEGLDHARANKKRKTRSAEYFKQRYRKNFGLLLEEEQVYSPSGPNYLTAQAGESRFPERHLCAVCGFPAPYNCVSCGARFCTTRCYSTHQDTRCLKYTA</sequence>
<dbReference type="GO" id="GO:0005634">
    <property type="term" value="C:nucleus"/>
    <property type="evidence" value="ECO:0007669"/>
    <property type="project" value="UniProtKB-ARBA"/>
</dbReference>
<accession>A0A2P2HYZ1</accession>
<evidence type="ECO:0000313" key="7">
    <source>
        <dbReference type="EMBL" id="LAB66995.1"/>
    </source>
</evidence>
<dbReference type="InterPro" id="IPR007529">
    <property type="entry name" value="Znf_HIT"/>
</dbReference>
<protein>
    <submittedName>
        <fullName evidence="7 8">Zinc finger HIT domain-containing protein 1-like</fullName>
    </submittedName>
</protein>
<dbReference type="PANTHER" id="PTHR13093">
    <property type="entry name" value="ZINC FINGER HIT DOMAIN CONTAINING PROTEIN 1"/>
    <property type="match status" value="1"/>
</dbReference>
<keyword evidence="1" id="KW-0479">Metal-binding</keyword>
<evidence type="ECO:0000313" key="8">
    <source>
        <dbReference type="EMBL" id="LAC20611.1"/>
    </source>
</evidence>
<reference evidence="8" key="1">
    <citation type="submission" date="2017-11" db="EMBL/GenBank/DDBJ databases">
        <title>The sensing device of the deep-sea amphipod.</title>
        <authorList>
            <person name="Kobayashi H."/>
            <person name="Nagahama T."/>
            <person name="Arai W."/>
            <person name="Sasagawa Y."/>
            <person name="Umeda M."/>
            <person name="Hayashi T."/>
            <person name="Nikaido I."/>
            <person name="Watanabe H."/>
            <person name="Oguri K."/>
            <person name="Kitazato H."/>
            <person name="Fujioka K."/>
            <person name="Kido Y."/>
            <person name="Takami H."/>
        </authorList>
    </citation>
    <scope>NUCLEOTIDE SEQUENCE</scope>
    <source>
        <tissue evidence="8">Whole body</tissue>
    </source>
</reference>
<dbReference type="GO" id="GO:0008270">
    <property type="term" value="F:zinc ion binding"/>
    <property type="evidence" value="ECO:0007669"/>
    <property type="project" value="UniProtKB-UniRule"/>
</dbReference>